<organism evidence="1 2">
    <name type="scientific">Chitinophaga costaii</name>
    <dbReference type="NCBI Taxonomy" id="1335309"/>
    <lineage>
        <taxon>Bacteria</taxon>
        <taxon>Pseudomonadati</taxon>
        <taxon>Bacteroidota</taxon>
        <taxon>Chitinophagia</taxon>
        <taxon>Chitinophagales</taxon>
        <taxon>Chitinophagaceae</taxon>
        <taxon>Chitinophaga</taxon>
    </lineage>
</organism>
<reference evidence="1 2" key="1">
    <citation type="submission" date="2016-08" db="EMBL/GenBank/DDBJ databases">
        <authorList>
            <person name="Seilhamer J.J."/>
        </authorList>
    </citation>
    <scope>NUCLEOTIDE SEQUENCE [LARGE SCALE GENOMIC DNA]</scope>
    <source>
        <strain evidence="1 2">A37T2</strain>
    </source>
</reference>
<evidence type="ECO:0000313" key="1">
    <source>
        <dbReference type="EMBL" id="SCC20245.1"/>
    </source>
</evidence>
<protein>
    <submittedName>
        <fullName evidence="1">Uncharacterized protein</fullName>
    </submittedName>
</protein>
<dbReference type="AlphaFoldDB" id="A0A1C4CMD9"/>
<sequence length="125" mass="13595">MKKFATLLLLFVYVAGITGVGVKGFYCCGKLASLSASIHEEPNKKAIEGDGCCKTKYQFHKIKDTHQHSDTAPVAFGQVAILPSFGHFAPELALSVHDLLAANRSNAPPPLPDIPLYLLHCTYRI</sequence>
<proteinExistence type="predicted"/>
<keyword evidence="2" id="KW-1185">Reference proteome</keyword>
<evidence type="ECO:0000313" key="2">
    <source>
        <dbReference type="Proteomes" id="UP000242818"/>
    </source>
</evidence>
<name>A0A1C4CMD9_9BACT</name>
<dbReference type="EMBL" id="FMAR01000004">
    <property type="protein sequence ID" value="SCC20245.1"/>
    <property type="molecule type" value="Genomic_DNA"/>
</dbReference>
<dbReference type="Proteomes" id="UP000242818">
    <property type="component" value="Unassembled WGS sequence"/>
</dbReference>
<dbReference type="Pfam" id="PF26622">
    <property type="entry name" value="DUF8199"/>
    <property type="match status" value="1"/>
</dbReference>
<dbReference type="InterPro" id="IPR058512">
    <property type="entry name" value="DUF8199"/>
</dbReference>
<dbReference type="STRING" id="1335309.GA0116948_104200"/>
<dbReference type="OrthoDB" id="676308at2"/>
<accession>A0A1C4CMD9</accession>
<gene>
    <name evidence="1" type="ORF">GA0116948_104200</name>
</gene>
<dbReference type="RefSeq" id="WP_089710877.1">
    <property type="nucleotide sequence ID" value="NZ_FMAR01000004.1"/>
</dbReference>